<comment type="caution">
    <text evidence="1">The sequence shown here is derived from an EMBL/GenBank/DDBJ whole genome shotgun (WGS) entry which is preliminary data.</text>
</comment>
<dbReference type="EMBL" id="BAAAHE010000017">
    <property type="protein sequence ID" value="GAA0620169.1"/>
    <property type="molecule type" value="Genomic_DNA"/>
</dbReference>
<keyword evidence="2" id="KW-1185">Reference proteome</keyword>
<organism evidence="1 2">
    <name type="scientific">Sporichthya brevicatena</name>
    <dbReference type="NCBI Taxonomy" id="171442"/>
    <lineage>
        <taxon>Bacteria</taxon>
        <taxon>Bacillati</taxon>
        <taxon>Actinomycetota</taxon>
        <taxon>Actinomycetes</taxon>
        <taxon>Sporichthyales</taxon>
        <taxon>Sporichthyaceae</taxon>
        <taxon>Sporichthya</taxon>
    </lineage>
</organism>
<evidence type="ECO:0000313" key="1">
    <source>
        <dbReference type="EMBL" id="GAA0620169.1"/>
    </source>
</evidence>
<evidence type="ECO:0000313" key="2">
    <source>
        <dbReference type="Proteomes" id="UP001500957"/>
    </source>
</evidence>
<gene>
    <name evidence="1" type="ORF">GCM10009547_23400</name>
</gene>
<name>A0ABN1GUN6_9ACTN</name>
<sequence length="175" mass="17514">MRVSAGRLLAGVGAGALAVVAVGLGPNVASNAAPTAAPNEASAAPTVGSCVDGDKQSAECADPAAVYEVLATARSAPGCPTGDYFFAEAAGRGSDGLCLGYNVSVGDCVQDDPESPRRVPCAPEVLTPTFRVVQVVDGRATAKACRDSDAGPVAALTYSVPKRTLCLEHLPVASR</sequence>
<protein>
    <submittedName>
        <fullName evidence="1">Uncharacterized protein</fullName>
    </submittedName>
</protein>
<reference evidence="1 2" key="1">
    <citation type="journal article" date="2019" name="Int. J. Syst. Evol. Microbiol.">
        <title>The Global Catalogue of Microorganisms (GCM) 10K type strain sequencing project: providing services to taxonomists for standard genome sequencing and annotation.</title>
        <authorList>
            <consortium name="The Broad Institute Genomics Platform"/>
            <consortium name="The Broad Institute Genome Sequencing Center for Infectious Disease"/>
            <person name="Wu L."/>
            <person name="Ma J."/>
        </authorList>
    </citation>
    <scope>NUCLEOTIDE SEQUENCE [LARGE SCALE GENOMIC DNA]</scope>
    <source>
        <strain evidence="1 2">JCM 10671</strain>
    </source>
</reference>
<accession>A0ABN1GUN6</accession>
<dbReference type="RefSeq" id="WP_344604871.1">
    <property type="nucleotide sequence ID" value="NZ_BAAAHE010000017.1"/>
</dbReference>
<proteinExistence type="predicted"/>
<dbReference type="Proteomes" id="UP001500957">
    <property type="component" value="Unassembled WGS sequence"/>
</dbReference>